<keyword evidence="2 7" id="KW-0808">Transferase</keyword>
<organism evidence="9 10">
    <name type="scientific">Dictyocaulus viviparus</name>
    <name type="common">Bovine lungworm</name>
    <dbReference type="NCBI Taxonomy" id="29172"/>
    <lineage>
        <taxon>Eukaryota</taxon>
        <taxon>Metazoa</taxon>
        <taxon>Ecdysozoa</taxon>
        <taxon>Nematoda</taxon>
        <taxon>Chromadorea</taxon>
        <taxon>Rhabditida</taxon>
        <taxon>Rhabditina</taxon>
        <taxon>Rhabditomorpha</taxon>
        <taxon>Strongyloidea</taxon>
        <taxon>Metastrongylidae</taxon>
        <taxon>Dictyocaulus</taxon>
    </lineage>
</organism>
<dbReference type="EC" id="2.3.1.225" evidence="7"/>
<evidence type="ECO:0000256" key="2">
    <source>
        <dbReference type="ARBA" id="ARBA00022679"/>
    </source>
</evidence>
<keyword evidence="10" id="KW-1185">Reference proteome</keyword>
<keyword evidence="4 7" id="KW-1133">Transmembrane helix</keyword>
<evidence type="ECO:0000313" key="10">
    <source>
        <dbReference type="Proteomes" id="UP000053766"/>
    </source>
</evidence>
<proteinExistence type="inferred from homology"/>
<dbReference type="GO" id="GO:0019706">
    <property type="term" value="F:protein-cysteine S-palmitoyltransferase activity"/>
    <property type="evidence" value="ECO:0007669"/>
    <property type="project" value="UniProtKB-EC"/>
</dbReference>
<dbReference type="STRING" id="29172.A0A0D8XKE9"/>
<feature type="transmembrane region" description="Helical" evidence="7">
    <location>
        <begin position="29"/>
        <end position="55"/>
    </location>
</feature>
<gene>
    <name evidence="9" type="ORF">DICVIV_09738</name>
</gene>
<reference evidence="10" key="2">
    <citation type="journal article" date="2016" name="Sci. Rep.">
        <title>Dictyocaulus viviparus genome, variome and transcriptome elucidate lungworm biology and support future intervention.</title>
        <authorList>
            <person name="McNulty S.N."/>
            <person name="Strube C."/>
            <person name="Rosa B.A."/>
            <person name="Martin J.C."/>
            <person name="Tyagi R."/>
            <person name="Choi Y.J."/>
            <person name="Wang Q."/>
            <person name="Hallsworth Pepin K."/>
            <person name="Zhang X."/>
            <person name="Ozersky P."/>
            <person name="Wilson R.K."/>
            <person name="Sternberg P.W."/>
            <person name="Gasser R.B."/>
            <person name="Mitreva M."/>
        </authorList>
    </citation>
    <scope>NUCLEOTIDE SEQUENCE [LARGE SCALE GENOMIC DNA]</scope>
    <source>
        <strain evidence="10">HannoverDv2000</strain>
    </source>
</reference>
<keyword evidence="6 7" id="KW-0012">Acyltransferase</keyword>
<evidence type="ECO:0000256" key="4">
    <source>
        <dbReference type="ARBA" id="ARBA00022989"/>
    </source>
</evidence>
<dbReference type="EMBL" id="KN716489">
    <property type="protein sequence ID" value="KJH44227.1"/>
    <property type="molecule type" value="Genomic_DNA"/>
</dbReference>
<evidence type="ECO:0000256" key="5">
    <source>
        <dbReference type="ARBA" id="ARBA00023136"/>
    </source>
</evidence>
<name>A0A0D8XKE9_DICVI</name>
<accession>A0A0D8XKE9</accession>
<dbReference type="PROSITE" id="PS50216">
    <property type="entry name" value="DHHC"/>
    <property type="match status" value="1"/>
</dbReference>
<evidence type="ECO:0000256" key="3">
    <source>
        <dbReference type="ARBA" id="ARBA00022692"/>
    </source>
</evidence>
<dbReference type="PANTHER" id="PTHR12246">
    <property type="entry name" value="PALMITOYLTRANSFERASE ZDHHC16"/>
    <property type="match status" value="1"/>
</dbReference>
<dbReference type="InterPro" id="IPR001594">
    <property type="entry name" value="Palmitoyltrfase_DHHC"/>
</dbReference>
<comment type="domain">
    <text evidence="7">The DHHC domain is required for palmitoyltransferase activity.</text>
</comment>
<evidence type="ECO:0000313" key="9">
    <source>
        <dbReference type="EMBL" id="KJH44227.1"/>
    </source>
</evidence>
<comment type="similarity">
    <text evidence="7">Belongs to the DHHC palmitoyltransferase family.</text>
</comment>
<reference evidence="9 10" key="1">
    <citation type="submission" date="2013-11" db="EMBL/GenBank/DDBJ databases">
        <title>Draft genome of the bovine lungworm Dictyocaulus viviparus.</title>
        <authorList>
            <person name="Mitreva M."/>
        </authorList>
    </citation>
    <scope>NUCLEOTIDE SEQUENCE [LARGE SCALE GENOMIC DNA]</scope>
    <source>
        <strain evidence="9 10">HannoverDv2000</strain>
    </source>
</reference>
<evidence type="ECO:0000256" key="7">
    <source>
        <dbReference type="RuleBase" id="RU079119"/>
    </source>
</evidence>
<keyword evidence="3 7" id="KW-0812">Transmembrane</keyword>
<dbReference type="Pfam" id="PF01529">
    <property type="entry name" value="DHHC"/>
    <property type="match status" value="1"/>
</dbReference>
<feature type="transmembrane region" description="Helical" evidence="7">
    <location>
        <begin position="148"/>
        <end position="168"/>
    </location>
</feature>
<dbReference type="InterPro" id="IPR039859">
    <property type="entry name" value="PFA4/ZDH16/20/ERF2-like"/>
</dbReference>
<sequence>MTIVRMDPDELLDIQSRLHKLMPKQTQDIIATAIFLFLLPIGFLINIFIVMPIWYPTFGEAWLVRVLCFMLLAFNVYMNWYKMVTVGPSGINNTLPNIVKKGFRYCHSCHTNAPPRAYHCPVCDKCCFRRDHHCSFGAVCVGHFNQRYFVAAIVNLLFLCLPLFYYSWEFAWTRIEGGFSIGRSWQILLPHLALIARAISLHQFFCIVFCASTFTVLLYVSYLVFAQLFCIWNGQTRMEYLLEIHAYQLGLLDNLRQCLGSRWPLILVSPFVPSPLPSDGMSFVTREIKEYNDPKCL</sequence>
<evidence type="ECO:0000256" key="1">
    <source>
        <dbReference type="ARBA" id="ARBA00004141"/>
    </source>
</evidence>
<comment type="catalytic activity">
    <reaction evidence="7">
        <text>L-cysteinyl-[protein] + hexadecanoyl-CoA = S-hexadecanoyl-L-cysteinyl-[protein] + CoA</text>
        <dbReference type="Rhea" id="RHEA:36683"/>
        <dbReference type="Rhea" id="RHEA-COMP:10131"/>
        <dbReference type="Rhea" id="RHEA-COMP:11032"/>
        <dbReference type="ChEBI" id="CHEBI:29950"/>
        <dbReference type="ChEBI" id="CHEBI:57287"/>
        <dbReference type="ChEBI" id="CHEBI:57379"/>
        <dbReference type="ChEBI" id="CHEBI:74151"/>
        <dbReference type="EC" id="2.3.1.225"/>
    </reaction>
</comment>
<evidence type="ECO:0000256" key="6">
    <source>
        <dbReference type="ARBA" id="ARBA00023315"/>
    </source>
</evidence>
<protein>
    <recommendedName>
        <fullName evidence="7">Palmitoyltransferase</fullName>
        <ecNumber evidence="7">2.3.1.225</ecNumber>
    </recommendedName>
</protein>
<comment type="subcellular location">
    <subcellularLocation>
        <location evidence="1">Membrane</location>
        <topology evidence="1">Multi-pass membrane protein</topology>
    </subcellularLocation>
</comment>
<dbReference type="AlphaFoldDB" id="A0A0D8XKE9"/>
<dbReference type="Proteomes" id="UP000053766">
    <property type="component" value="Unassembled WGS sequence"/>
</dbReference>
<feature type="transmembrane region" description="Helical" evidence="7">
    <location>
        <begin position="61"/>
        <end position="80"/>
    </location>
</feature>
<feature type="domain" description="Palmitoyltransferase DHHC" evidence="8">
    <location>
        <begin position="101"/>
        <end position="241"/>
    </location>
</feature>
<evidence type="ECO:0000259" key="8">
    <source>
        <dbReference type="Pfam" id="PF01529"/>
    </source>
</evidence>
<dbReference type="GO" id="GO:0016020">
    <property type="term" value="C:membrane"/>
    <property type="evidence" value="ECO:0007669"/>
    <property type="project" value="UniProtKB-SubCell"/>
</dbReference>
<dbReference type="OrthoDB" id="302728at2759"/>
<keyword evidence="5 7" id="KW-0472">Membrane</keyword>